<dbReference type="AlphaFoldDB" id="A0A6J6DMN5"/>
<sequence>MDCPLPETAAKPFVGEPTAVSHTASPSGSSSVSGTVISTEEPGSARACRVGARGGLLPSAPSTVRVNTAVETSDGFPTTLAA</sequence>
<name>A0A6J6DMN5_9ZZZZ</name>
<dbReference type="EMBL" id="CAEZTD010000077">
    <property type="protein sequence ID" value="CAB4565357.1"/>
    <property type="molecule type" value="Genomic_DNA"/>
</dbReference>
<feature type="compositionally biased region" description="Low complexity" evidence="1">
    <location>
        <begin position="20"/>
        <end position="39"/>
    </location>
</feature>
<organism evidence="2">
    <name type="scientific">freshwater metagenome</name>
    <dbReference type="NCBI Taxonomy" id="449393"/>
    <lineage>
        <taxon>unclassified sequences</taxon>
        <taxon>metagenomes</taxon>
        <taxon>ecological metagenomes</taxon>
    </lineage>
</organism>
<protein>
    <submittedName>
        <fullName evidence="2">Unannotated protein</fullName>
    </submittedName>
</protein>
<gene>
    <name evidence="2" type="ORF">UFOPK1591_01002</name>
</gene>
<feature type="region of interest" description="Disordered" evidence="1">
    <location>
        <begin position="1"/>
        <end position="45"/>
    </location>
</feature>
<accession>A0A6J6DMN5</accession>
<evidence type="ECO:0000256" key="1">
    <source>
        <dbReference type="SAM" id="MobiDB-lite"/>
    </source>
</evidence>
<proteinExistence type="predicted"/>
<reference evidence="2" key="1">
    <citation type="submission" date="2020-05" db="EMBL/GenBank/DDBJ databases">
        <authorList>
            <person name="Chiriac C."/>
            <person name="Salcher M."/>
            <person name="Ghai R."/>
            <person name="Kavagutti S V."/>
        </authorList>
    </citation>
    <scope>NUCLEOTIDE SEQUENCE</scope>
</reference>
<evidence type="ECO:0000313" key="2">
    <source>
        <dbReference type="EMBL" id="CAB4565357.1"/>
    </source>
</evidence>